<evidence type="ECO:0000256" key="1">
    <source>
        <dbReference type="ARBA" id="ARBA00004496"/>
    </source>
</evidence>
<keyword evidence="7 13" id="KW-0274">FAD</keyword>
<keyword evidence="6 13" id="KW-0285">Flavoprotein</keyword>
<gene>
    <name evidence="16" type="primary">lpdA</name>
    <name evidence="16" type="ORF">O7R10_00550</name>
</gene>
<name>A0ABY7M1F3_9MOLU</name>
<dbReference type="PANTHER" id="PTHR22912:SF217">
    <property type="entry name" value="DIHYDROLIPOYL DEHYDROGENASE"/>
    <property type="match status" value="1"/>
</dbReference>
<comment type="similarity">
    <text evidence="2 13">Belongs to the class-I pyridine nucleotide-disulfide oxidoreductase family.</text>
</comment>
<evidence type="ECO:0000313" key="16">
    <source>
        <dbReference type="EMBL" id="WBL31541.1"/>
    </source>
</evidence>
<keyword evidence="9 13" id="KW-0520">NAD</keyword>
<evidence type="ECO:0000256" key="10">
    <source>
        <dbReference type="ARBA" id="ARBA00023157"/>
    </source>
</evidence>
<feature type="domain" description="FAD/NAD(P)-binding" evidence="15">
    <location>
        <begin position="4"/>
        <end position="325"/>
    </location>
</feature>
<reference evidence="16" key="1">
    <citation type="submission" date="2022-12" db="EMBL/GenBank/DDBJ databases">
        <title>Genomic Characterization of Candidatus Phytoplasma sacchari in China.</title>
        <authorList>
            <person name="Zhang R.-Y."/>
        </authorList>
    </citation>
    <scope>NUCLEOTIDE SEQUENCE [LARGE SCALE GENOMIC DNA]</scope>
    <source>
        <strain evidence="16">SCWL1</strain>
    </source>
</reference>
<dbReference type="InterPro" id="IPR004099">
    <property type="entry name" value="Pyr_nucl-diS_OxRdtase_dimer"/>
</dbReference>
<dbReference type="PRINTS" id="PR00368">
    <property type="entry name" value="FADPNR"/>
</dbReference>
<keyword evidence="5" id="KW-0963">Cytoplasm</keyword>
<evidence type="ECO:0000256" key="3">
    <source>
        <dbReference type="ARBA" id="ARBA00012608"/>
    </source>
</evidence>
<dbReference type="Pfam" id="PF02852">
    <property type="entry name" value="Pyr_redox_dim"/>
    <property type="match status" value="1"/>
</dbReference>
<evidence type="ECO:0000256" key="2">
    <source>
        <dbReference type="ARBA" id="ARBA00007532"/>
    </source>
</evidence>
<evidence type="ECO:0000259" key="15">
    <source>
        <dbReference type="Pfam" id="PF07992"/>
    </source>
</evidence>
<dbReference type="InterPro" id="IPR050151">
    <property type="entry name" value="Class-I_Pyr_Nuc-Dis_Oxidored"/>
</dbReference>
<comment type="catalytic activity">
    <reaction evidence="12 13">
        <text>N(6)-[(R)-dihydrolipoyl]-L-lysyl-[protein] + NAD(+) = N(6)-[(R)-lipoyl]-L-lysyl-[protein] + NADH + H(+)</text>
        <dbReference type="Rhea" id="RHEA:15045"/>
        <dbReference type="Rhea" id="RHEA-COMP:10474"/>
        <dbReference type="Rhea" id="RHEA-COMP:10475"/>
        <dbReference type="ChEBI" id="CHEBI:15378"/>
        <dbReference type="ChEBI" id="CHEBI:57540"/>
        <dbReference type="ChEBI" id="CHEBI:57945"/>
        <dbReference type="ChEBI" id="CHEBI:83099"/>
        <dbReference type="ChEBI" id="CHEBI:83100"/>
        <dbReference type="EC" id="1.8.1.4"/>
    </reaction>
</comment>
<dbReference type="SUPFAM" id="SSF51905">
    <property type="entry name" value="FAD/NAD(P)-binding domain"/>
    <property type="match status" value="1"/>
</dbReference>
<dbReference type="Gene3D" id="3.30.390.30">
    <property type="match status" value="1"/>
</dbReference>
<comment type="miscellaneous">
    <text evidence="13">The active site is a redox-active disulfide bond.</text>
</comment>
<keyword evidence="10" id="KW-1015">Disulfide bond</keyword>
<dbReference type="Pfam" id="PF07992">
    <property type="entry name" value="Pyr_redox_2"/>
    <property type="match status" value="1"/>
</dbReference>
<dbReference type="PANTHER" id="PTHR22912">
    <property type="entry name" value="DISULFIDE OXIDOREDUCTASE"/>
    <property type="match status" value="1"/>
</dbReference>
<evidence type="ECO:0000256" key="7">
    <source>
        <dbReference type="ARBA" id="ARBA00022827"/>
    </source>
</evidence>
<accession>A0ABY7M1F3</accession>
<keyword evidence="11 13" id="KW-0676">Redox-active center</keyword>
<dbReference type="InterPro" id="IPR023753">
    <property type="entry name" value="FAD/NAD-binding_dom"/>
</dbReference>
<evidence type="ECO:0000256" key="12">
    <source>
        <dbReference type="ARBA" id="ARBA00049187"/>
    </source>
</evidence>
<dbReference type="GO" id="GO:0004148">
    <property type="term" value="F:dihydrolipoyl dehydrogenase (NADH) activity"/>
    <property type="evidence" value="ECO:0007669"/>
    <property type="project" value="UniProtKB-EC"/>
</dbReference>
<sequence>MENYNILIIGGGPGGYVAAIKAAQLGAKVALIEKHKIGGICLNYGCIPTKSYFKSAKVYHFLKNAQYFGLNNGDNNLTFEWNDILSRKDKIVEKLTSGVTLLLNKNKVDVFYGCAEVLTSKKVRIKDQDKILNSEKLIIATGSSAIIPPIPGALESFKNKYLLTSTEIVKLNVFPKRIVIIGGGVIGVEFASIFNKFGSEVIIIEKQDSILSNMDKDIIDHYTKILTKSKIKIFNKKNVVKIEGNNVFYSYIDGEEYKEENIKTDIILMAVGTRPNLEAVKNLNLEIKNNCIVTDNFLRTSIDGVYAIGDVNGKYMLAHVASHEGIIAVSHALNLTKNVKSMNYDRIPSCVYGFPEIASIGKTEEQVKIMNNINYKIFKFPVSAIGKAWADGEIDGFAKVIVNQDNYKILGMHILAYNATELITEIGVTMQLEGTAYDITHTIHPHPTLSELNLETFLGVIDKPIHL</sequence>
<feature type="domain" description="Pyridine nucleotide-disulphide oxidoreductase dimerisation" evidence="14">
    <location>
        <begin position="347"/>
        <end position="451"/>
    </location>
</feature>
<dbReference type="InterPro" id="IPR012999">
    <property type="entry name" value="Pyr_OxRdtase_I_AS"/>
</dbReference>
<evidence type="ECO:0000256" key="5">
    <source>
        <dbReference type="ARBA" id="ARBA00022490"/>
    </source>
</evidence>
<evidence type="ECO:0000256" key="6">
    <source>
        <dbReference type="ARBA" id="ARBA00022630"/>
    </source>
</evidence>
<evidence type="ECO:0000256" key="13">
    <source>
        <dbReference type="RuleBase" id="RU003692"/>
    </source>
</evidence>
<keyword evidence="8 13" id="KW-0560">Oxidoreductase</keyword>
<evidence type="ECO:0000256" key="9">
    <source>
        <dbReference type="ARBA" id="ARBA00023027"/>
    </source>
</evidence>
<dbReference type="InterPro" id="IPR006258">
    <property type="entry name" value="Lipoamide_DH"/>
</dbReference>
<dbReference type="Gene3D" id="3.50.50.60">
    <property type="entry name" value="FAD/NAD(P)-binding domain"/>
    <property type="match status" value="2"/>
</dbReference>
<dbReference type="InterPro" id="IPR001100">
    <property type="entry name" value="Pyr_nuc-diS_OxRdtase"/>
</dbReference>
<dbReference type="NCBIfam" id="TIGR01350">
    <property type="entry name" value="lipoamide_DH"/>
    <property type="match status" value="1"/>
</dbReference>
<dbReference type="Proteomes" id="UP001210120">
    <property type="component" value="Chromosome"/>
</dbReference>
<evidence type="ECO:0000256" key="11">
    <source>
        <dbReference type="ARBA" id="ARBA00023284"/>
    </source>
</evidence>
<dbReference type="InterPro" id="IPR036188">
    <property type="entry name" value="FAD/NAD-bd_sf"/>
</dbReference>
<dbReference type="EMBL" id="CP115156">
    <property type="protein sequence ID" value="WBL31541.1"/>
    <property type="molecule type" value="Genomic_DNA"/>
</dbReference>
<evidence type="ECO:0000313" key="17">
    <source>
        <dbReference type="Proteomes" id="UP001210120"/>
    </source>
</evidence>
<dbReference type="PROSITE" id="PS00076">
    <property type="entry name" value="PYRIDINE_REDOX_1"/>
    <property type="match status" value="1"/>
</dbReference>
<organism evidence="16 17">
    <name type="scientific">Candidatus Phytoplasma sacchari</name>
    <dbReference type="NCBI Taxonomy" id="2609813"/>
    <lineage>
        <taxon>Bacteria</taxon>
        <taxon>Bacillati</taxon>
        <taxon>Mycoplasmatota</taxon>
        <taxon>Mollicutes</taxon>
        <taxon>Acholeplasmatales</taxon>
        <taxon>Acholeplasmataceae</taxon>
        <taxon>Candidatus Phytoplasma</taxon>
        <taxon>16SrXI (Rice yellow dwarf group)</taxon>
    </lineage>
</organism>
<evidence type="ECO:0000256" key="8">
    <source>
        <dbReference type="ARBA" id="ARBA00023002"/>
    </source>
</evidence>
<proteinExistence type="inferred from homology"/>
<dbReference type="SUPFAM" id="SSF55424">
    <property type="entry name" value="FAD/NAD-linked reductases, dimerisation (C-terminal) domain"/>
    <property type="match status" value="1"/>
</dbReference>
<dbReference type="InterPro" id="IPR016156">
    <property type="entry name" value="FAD/NAD-linked_Rdtase_dimer_sf"/>
</dbReference>
<protein>
    <recommendedName>
        <fullName evidence="4 13">Dihydrolipoyl dehydrogenase</fullName>
        <ecNumber evidence="3 13">1.8.1.4</ecNumber>
    </recommendedName>
</protein>
<evidence type="ECO:0000259" key="14">
    <source>
        <dbReference type="Pfam" id="PF02852"/>
    </source>
</evidence>
<dbReference type="EC" id="1.8.1.4" evidence="3 13"/>
<dbReference type="PRINTS" id="PR00411">
    <property type="entry name" value="PNDRDTASEI"/>
</dbReference>
<dbReference type="PIRSF" id="PIRSF000350">
    <property type="entry name" value="Mercury_reductase_MerA"/>
    <property type="match status" value="1"/>
</dbReference>
<evidence type="ECO:0000256" key="4">
    <source>
        <dbReference type="ARBA" id="ARBA00016961"/>
    </source>
</evidence>
<keyword evidence="17" id="KW-1185">Reference proteome</keyword>
<comment type="cofactor">
    <cofactor evidence="13">
        <name>FAD</name>
        <dbReference type="ChEBI" id="CHEBI:57692"/>
    </cofactor>
    <text evidence="13">Binds 1 FAD per subunit.</text>
</comment>
<comment type="subcellular location">
    <subcellularLocation>
        <location evidence="1">Cytoplasm</location>
    </subcellularLocation>
</comment>